<dbReference type="GeneID" id="38775510"/>
<accession>A0A401G8X6</accession>
<comment type="caution">
    <text evidence="1">The sequence shown here is derived from an EMBL/GenBank/DDBJ whole genome shotgun (WGS) entry which is preliminary data.</text>
</comment>
<proteinExistence type="predicted"/>
<keyword evidence="2" id="KW-1185">Reference proteome</keyword>
<dbReference type="EMBL" id="BFAD01000001">
    <property type="protein sequence ID" value="GBE78593.1"/>
    <property type="molecule type" value="Genomic_DNA"/>
</dbReference>
<sequence length="84" mass="9004">MQEERVDCAAHSDDGDVAALRLQGAGDFLKPLRDFVRGKDVFGLARTIDEVAERNCVAGGEAVTHCLLGAQSEGAGLGLWEFDR</sequence>
<gene>
    <name evidence="1" type="ORF">SCP_0114820</name>
</gene>
<name>A0A401G8X6_9APHY</name>
<organism evidence="1 2">
    <name type="scientific">Sparassis crispa</name>
    <dbReference type="NCBI Taxonomy" id="139825"/>
    <lineage>
        <taxon>Eukaryota</taxon>
        <taxon>Fungi</taxon>
        <taxon>Dikarya</taxon>
        <taxon>Basidiomycota</taxon>
        <taxon>Agaricomycotina</taxon>
        <taxon>Agaricomycetes</taxon>
        <taxon>Polyporales</taxon>
        <taxon>Sparassidaceae</taxon>
        <taxon>Sparassis</taxon>
    </lineage>
</organism>
<dbReference type="RefSeq" id="XP_027609506.1">
    <property type="nucleotide sequence ID" value="XM_027753705.1"/>
</dbReference>
<evidence type="ECO:0000313" key="1">
    <source>
        <dbReference type="EMBL" id="GBE78593.1"/>
    </source>
</evidence>
<dbReference type="InParanoid" id="A0A401G8X6"/>
<protein>
    <submittedName>
        <fullName evidence="1">Uncharacterized protein</fullName>
    </submittedName>
</protein>
<dbReference type="AlphaFoldDB" id="A0A401G8X6"/>
<dbReference type="Proteomes" id="UP000287166">
    <property type="component" value="Unassembled WGS sequence"/>
</dbReference>
<evidence type="ECO:0000313" key="2">
    <source>
        <dbReference type="Proteomes" id="UP000287166"/>
    </source>
</evidence>
<reference evidence="1 2" key="1">
    <citation type="journal article" date="2018" name="Sci. Rep.">
        <title>Genome sequence of the cauliflower mushroom Sparassis crispa (Hanabiratake) and its association with beneficial usage.</title>
        <authorList>
            <person name="Kiyama R."/>
            <person name="Furutani Y."/>
            <person name="Kawaguchi K."/>
            <person name="Nakanishi T."/>
        </authorList>
    </citation>
    <scope>NUCLEOTIDE SEQUENCE [LARGE SCALE GENOMIC DNA]</scope>
</reference>